<comment type="caution">
    <text evidence="3">The sequence shown here is derived from an EMBL/GenBank/DDBJ whole genome shotgun (WGS) entry which is preliminary data.</text>
</comment>
<evidence type="ECO:0000256" key="1">
    <source>
        <dbReference type="SAM" id="MobiDB-lite"/>
    </source>
</evidence>
<accession>L9XZL0</accession>
<dbReference type="InterPro" id="IPR027417">
    <property type="entry name" value="P-loop_NTPase"/>
</dbReference>
<dbReference type="InterPro" id="IPR008571">
    <property type="entry name" value="HerA-like"/>
</dbReference>
<feature type="region of interest" description="Disordered" evidence="1">
    <location>
        <begin position="339"/>
        <end position="404"/>
    </location>
</feature>
<feature type="domain" description="TraC-like" evidence="2">
    <location>
        <begin position="121"/>
        <end position="324"/>
    </location>
</feature>
<dbReference type="Pfam" id="PF26593">
    <property type="entry name" value="TraC-like"/>
    <property type="match status" value="1"/>
</dbReference>
<dbReference type="InterPro" id="IPR058596">
    <property type="entry name" value="TraC-like_dom"/>
</dbReference>
<proteinExistence type="predicted"/>
<dbReference type="PANTHER" id="PTHR42957:SF1">
    <property type="entry name" value="HELICASE MJ1565-RELATED"/>
    <property type="match status" value="1"/>
</dbReference>
<keyword evidence="4" id="KW-1185">Reference proteome</keyword>
<feature type="compositionally biased region" description="Polar residues" evidence="1">
    <location>
        <begin position="395"/>
        <end position="404"/>
    </location>
</feature>
<evidence type="ECO:0000313" key="4">
    <source>
        <dbReference type="Proteomes" id="UP000011531"/>
    </source>
</evidence>
<dbReference type="Proteomes" id="UP000011531">
    <property type="component" value="Unassembled WGS sequence"/>
</dbReference>
<dbReference type="AlphaFoldDB" id="L9XZL0"/>
<feature type="compositionally biased region" description="Basic and acidic residues" evidence="1">
    <location>
        <begin position="349"/>
        <end position="388"/>
    </location>
</feature>
<reference evidence="3 4" key="1">
    <citation type="journal article" date="2014" name="PLoS Genet.">
        <title>Phylogenetically driven sequencing of extremely halophilic archaea reveals strategies for static and dynamic osmo-response.</title>
        <authorList>
            <person name="Becker E.A."/>
            <person name="Seitzer P.M."/>
            <person name="Tritt A."/>
            <person name="Larsen D."/>
            <person name="Krusor M."/>
            <person name="Yao A.I."/>
            <person name="Wu D."/>
            <person name="Madern D."/>
            <person name="Eisen J.A."/>
            <person name="Darling A.E."/>
            <person name="Facciotti M.T."/>
        </authorList>
    </citation>
    <scope>NUCLEOTIDE SEQUENCE [LARGE SCALE GENOMIC DNA]</scope>
    <source>
        <strain evidence="3 4">DSM 18795</strain>
    </source>
</reference>
<dbReference type="SUPFAM" id="SSF52540">
    <property type="entry name" value="P-loop containing nucleoside triphosphate hydrolases"/>
    <property type="match status" value="1"/>
</dbReference>
<dbReference type="RefSeq" id="WP_008419364.1">
    <property type="nucleotide sequence ID" value="NZ_AOIA01000008.1"/>
</dbReference>
<dbReference type="PANTHER" id="PTHR42957">
    <property type="entry name" value="HELICASE MJ1565-RELATED"/>
    <property type="match status" value="1"/>
</dbReference>
<name>L9XZL0_9EURY</name>
<dbReference type="STRING" id="1227498.C492_00185"/>
<sequence>MSDETTEIERNGSRITLPYIDTSNEIFGPFDLKETLMLAPGGALMLGSAYVWIGYGAIPAALPGLAGLGATMIGAQLGITSRWYNSPRERVKNRLSYHGLQRALPWSHEELEQKREHGVKRIFADGTAEMDDGRLVGLVRLEGRNTYQLEESVRNQIAHQVGRVIDEEIRDFGFRFHSTTRRPDPDELMAAYENRTLEDLSETGADQYSKEYLLDLVEWYKNSDVPPWDAREWSHYVVVDVSPGEVERQLSRRESESNGLRSYLDPINPLSGSEERRRRRLMKEELEDRLNTIEGDLVNAVDGVTGERISPDEHACLLLSFWTGQETSPDDELQHAFKRTHSGPSVWPGDKKFRDPDHSEEPEWKADQPGNEDAKAAIDPNSDTRSRAAADGGSDVQSGTTTAFSPSHFDVHRSYVEVGEQYAKTYWISEWPVAPESLFLEDLYTMRGVDLHTTFHFEPEPKKETISELANDRAAIGAEASERFEDGDVTADDVHTDSDAYHMYYEMLRSTSTQSWRANGYVTVRAGSLKALEEFDERAQGIDGLEGAKMEALRDSSDRVKKTLSGAPADMIPLPPTTRQREAFESASPTGRDWYNEATDVDKTTRVLGGTIGALFPPCTETVQEDGGMDWGRNEHNGSLLRADPFNRGAAPHIITIGQSRSGKTYGSTKAAARWFLENDERTLIVCDTQGGFEGLTELCDGEHIVVDGSDTINPLDIQPVSKRLRQSSGQIDPYRMKIDEASQFFAGILRSQGVKPGEFTSTIEEALEETYARAGIYQHDLESHANESPTVRDFLDVLGDMLDDPHEFTHTGHEAEANEKVQHASQLLDYFSGFNENGKYAHLVGETSTGLNDPDVDMAYLDLQQFQGQSDAERSAMLQLMLGQVSEKIKRAQGESVFMIDEAHFLLHSDEMSSWLEKAAREWARYEACMWFISQHPSEFVSDDGADSSKDKITAQCSTIQLYRTPKVDLETLRKFGLNDKQAREVKEQLVTGKSGRGFSECLLQLQDKQGWFPTYVEAAPFEDLVLNYTARKHGSFDDYVRRNWSDY</sequence>
<evidence type="ECO:0000313" key="3">
    <source>
        <dbReference type="EMBL" id="ELY67230.1"/>
    </source>
</evidence>
<protein>
    <submittedName>
        <fullName evidence="3">Transfer complex protein, putative</fullName>
    </submittedName>
</protein>
<evidence type="ECO:0000259" key="2">
    <source>
        <dbReference type="Pfam" id="PF26593"/>
    </source>
</evidence>
<dbReference type="OrthoDB" id="308309at2157"/>
<gene>
    <name evidence="3" type="ORF">C492_00185</name>
</gene>
<dbReference type="Gene3D" id="3.40.50.300">
    <property type="entry name" value="P-loop containing nucleotide triphosphate hydrolases"/>
    <property type="match status" value="2"/>
</dbReference>
<organism evidence="3 4">
    <name type="scientific">Natronococcus jeotgali DSM 18795</name>
    <dbReference type="NCBI Taxonomy" id="1227498"/>
    <lineage>
        <taxon>Archaea</taxon>
        <taxon>Methanobacteriati</taxon>
        <taxon>Methanobacteriota</taxon>
        <taxon>Stenosarchaea group</taxon>
        <taxon>Halobacteria</taxon>
        <taxon>Halobacteriales</taxon>
        <taxon>Natrialbaceae</taxon>
        <taxon>Natronococcus</taxon>
    </lineage>
</organism>
<dbReference type="EMBL" id="AOIA01000008">
    <property type="protein sequence ID" value="ELY67230.1"/>
    <property type="molecule type" value="Genomic_DNA"/>
</dbReference>
<feature type="region of interest" description="Disordered" evidence="1">
    <location>
        <begin position="249"/>
        <end position="277"/>
    </location>
</feature>